<evidence type="ECO:0000256" key="10">
    <source>
        <dbReference type="RuleBase" id="RU000488"/>
    </source>
</evidence>
<evidence type="ECO:0000256" key="5">
    <source>
        <dbReference type="ARBA" id="ARBA00022737"/>
    </source>
</evidence>
<comment type="caution">
    <text evidence="11">The sequence shown here is derived from an EMBL/GenBank/DDBJ whole genome shotgun (WGS) entry which is preliminary data.</text>
</comment>
<evidence type="ECO:0000256" key="1">
    <source>
        <dbReference type="ARBA" id="ARBA00004225"/>
    </source>
</evidence>
<keyword evidence="4 9" id="KW-0812">Transmembrane</keyword>
<keyword evidence="8 9" id="KW-0472">Membrane</keyword>
<evidence type="ECO:0000256" key="7">
    <source>
        <dbReference type="ARBA" id="ARBA00023128"/>
    </source>
</evidence>
<gene>
    <name evidence="11" type="ORF">GGI25_005327</name>
</gene>
<keyword evidence="5" id="KW-0677">Repeat</keyword>
<evidence type="ECO:0000313" key="12">
    <source>
        <dbReference type="Proteomes" id="UP001151518"/>
    </source>
</evidence>
<proteinExistence type="inferred from homology"/>
<dbReference type="PANTHER" id="PTHR45624:SF57">
    <property type="entry name" value="MITOCHONDRIAL SUBSTRATE CARRIER FAMILY PROTEIN L"/>
    <property type="match status" value="1"/>
</dbReference>
<comment type="subcellular location">
    <subcellularLocation>
        <location evidence="1">Mitochondrion membrane</location>
        <topology evidence="1">Multi-pass membrane protein</topology>
    </subcellularLocation>
</comment>
<dbReference type="Pfam" id="PF00153">
    <property type="entry name" value="Mito_carr"/>
    <property type="match status" value="3"/>
</dbReference>
<accession>A0A9W8G3E3</accession>
<dbReference type="EMBL" id="JANBTW010000093">
    <property type="protein sequence ID" value="KAJ2671828.1"/>
    <property type="molecule type" value="Genomic_DNA"/>
</dbReference>
<dbReference type="SUPFAM" id="SSF103506">
    <property type="entry name" value="Mitochondrial carrier"/>
    <property type="match status" value="1"/>
</dbReference>
<dbReference type="GO" id="GO:0031966">
    <property type="term" value="C:mitochondrial membrane"/>
    <property type="evidence" value="ECO:0007669"/>
    <property type="project" value="UniProtKB-SubCell"/>
</dbReference>
<dbReference type="Gene3D" id="1.50.40.10">
    <property type="entry name" value="Mitochondrial carrier domain"/>
    <property type="match status" value="1"/>
</dbReference>
<dbReference type="GO" id="GO:0000064">
    <property type="term" value="F:L-ornithine transmembrane transporter activity"/>
    <property type="evidence" value="ECO:0007669"/>
    <property type="project" value="TreeGrafter"/>
</dbReference>
<evidence type="ECO:0000256" key="6">
    <source>
        <dbReference type="ARBA" id="ARBA00022989"/>
    </source>
</evidence>
<protein>
    <recommendedName>
        <fullName evidence="13">Mitochondrial carrier</fullName>
    </recommendedName>
</protein>
<evidence type="ECO:0000313" key="11">
    <source>
        <dbReference type="EMBL" id="KAJ2671828.1"/>
    </source>
</evidence>
<evidence type="ECO:0000256" key="4">
    <source>
        <dbReference type="ARBA" id="ARBA00022692"/>
    </source>
</evidence>
<evidence type="ECO:0000256" key="2">
    <source>
        <dbReference type="ARBA" id="ARBA00006375"/>
    </source>
</evidence>
<dbReference type="Proteomes" id="UP001151518">
    <property type="component" value="Unassembled WGS sequence"/>
</dbReference>
<feature type="repeat" description="Solcar" evidence="9">
    <location>
        <begin position="132"/>
        <end position="220"/>
    </location>
</feature>
<keyword evidence="6" id="KW-1133">Transmembrane helix</keyword>
<reference evidence="11" key="1">
    <citation type="submission" date="2022-07" db="EMBL/GenBank/DDBJ databases">
        <title>Phylogenomic reconstructions and comparative analyses of Kickxellomycotina fungi.</title>
        <authorList>
            <person name="Reynolds N.K."/>
            <person name="Stajich J.E."/>
            <person name="Barry K."/>
            <person name="Grigoriev I.V."/>
            <person name="Crous P."/>
            <person name="Smith M.E."/>
        </authorList>
    </citation>
    <scope>NUCLEOTIDE SEQUENCE</scope>
    <source>
        <strain evidence="11">NRRL 3115</strain>
    </source>
</reference>
<evidence type="ECO:0000256" key="9">
    <source>
        <dbReference type="PROSITE-ProRule" id="PRU00282"/>
    </source>
</evidence>
<comment type="similarity">
    <text evidence="2 10">Belongs to the mitochondrial carrier (TC 2.A.29) family.</text>
</comment>
<organism evidence="11 12">
    <name type="scientific">Coemansia spiralis</name>
    <dbReference type="NCBI Taxonomy" id="417178"/>
    <lineage>
        <taxon>Eukaryota</taxon>
        <taxon>Fungi</taxon>
        <taxon>Fungi incertae sedis</taxon>
        <taxon>Zoopagomycota</taxon>
        <taxon>Kickxellomycotina</taxon>
        <taxon>Kickxellomycetes</taxon>
        <taxon>Kickxellales</taxon>
        <taxon>Kickxellaceae</taxon>
        <taxon>Coemansia</taxon>
    </lineage>
</organism>
<dbReference type="PROSITE" id="PS50920">
    <property type="entry name" value="SOLCAR"/>
    <property type="match status" value="3"/>
</dbReference>
<dbReference type="InterPro" id="IPR023395">
    <property type="entry name" value="MCP_dom_sf"/>
</dbReference>
<evidence type="ECO:0000256" key="8">
    <source>
        <dbReference type="ARBA" id="ARBA00023136"/>
    </source>
</evidence>
<dbReference type="PANTHER" id="PTHR45624">
    <property type="entry name" value="MITOCHONDRIAL BASIC AMINO ACIDS TRANSPORTER-RELATED"/>
    <property type="match status" value="1"/>
</dbReference>
<evidence type="ECO:0008006" key="13">
    <source>
        <dbReference type="Google" id="ProtNLM"/>
    </source>
</evidence>
<name>A0A9W8G3E3_9FUNG</name>
<feature type="repeat" description="Solcar" evidence="9">
    <location>
        <begin position="36"/>
        <end position="122"/>
    </location>
</feature>
<dbReference type="GO" id="GO:1990575">
    <property type="term" value="P:mitochondrial L-ornithine transmembrane transport"/>
    <property type="evidence" value="ECO:0007669"/>
    <property type="project" value="TreeGrafter"/>
</dbReference>
<keyword evidence="3 10" id="KW-0813">Transport</keyword>
<feature type="repeat" description="Solcar" evidence="9">
    <location>
        <begin position="248"/>
        <end position="333"/>
    </location>
</feature>
<sequence length="340" mass="37949">MDDESATVAKAGSEYIQSPIAQELQQQQPVQMATARDRIAGFAAGIASGATKLFVGHPFDTVKIRCQVEGGHGRFKGPLDCLLNTVRQEGPRALYKGASIPLVGWAVMDAVQLGSLSNYRLLLQNNNKSHKLTHFEHGLAGLGAGWTVAMVATPVEIIKMRLQMQYATGTERKYRGPIDVARHLTKQYGIFGIWHGLPATMSQRSFFFFLWGSYDVYSEWLRSLRGSSSFPFMSRTGSPSAVENRPLPEKLVNFLAGGMAANTFWTFCYPVDVVKNRYMTQGDDSPIPFRKMFRHVYRTEGLSGFFRGFIPSFIRSFPTNASAIFVWESTVRLIKGEGRH</sequence>
<evidence type="ECO:0000256" key="3">
    <source>
        <dbReference type="ARBA" id="ARBA00022448"/>
    </source>
</evidence>
<dbReference type="AlphaFoldDB" id="A0A9W8G3E3"/>
<dbReference type="InterPro" id="IPR050567">
    <property type="entry name" value="Mitochondrial_Carrier"/>
</dbReference>
<dbReference type="OrthoDB" id="193856at2759"/>
<keyword evidence="7" id="KW-0496">Mitochondrion</keyword>
<dbReference type="InterPro" id="IPR018108">
    <property type="entry name" value="MCP_transmembrane"/>
</dbReference>